<dbReference type="EMBL" id="KQ981523">
    <property type="protein sequence ID" value="KYN40225.1"/>
    <property type="molecule type" value="Genomic_DNA"/>
</dbReference>
<evidence type="ECO:0000313" key="3">
    <source>
        <dbReference type="Proteomes" id="UP000078541"/>
    </source>
</evidence>
<reference evidence="2 3" key="1">
    <citation type="submission" date="2016-03" db="EMBL/GenBank/DDBJ databases">
        <title>Trachymyrmex septentrionalis WGS genome.</title>
        <authorList>
            <person name="Nygaard S."/>
            <person name="Hu H."/>
            <person name="Boomsma J."/>
            <person name="Zhang G."/>
        </authorList>
    </citation>
    <scope>NUCLEOTIDE SEQUENCE [LARGE SCALE GENOMIC DNA]</scope>
    <source>
        <strain evidence="2">Tsep2-gDNA-1</strain>
        <tissue evidence="2">Whole body</tissue>
    </source>
</reference>
<evidence type="ECO:0000313" key="2">
    <source>
        <dbReference type="EMBL" id="KYN40225.1"/>
    </source>
</evidence>
<dbReference type="Proteomes" id="UP000078541">
    <property type="component" value="Unassembled WGS sequence"/>
</dbReference>
<keyword evidence="1" id="KW-1133">Transmembrane helix</keyword>
<gene>
    <name evidence="2" type="ORF">ALC56_05170</name>
</gene>
<organism evidence="2 3">
    <name type="scientific">Trachymyrmex septentrionalis</name>
    <dbReference type="NCBI Taxonomy" id="34720"/>
    <lineage>
        <taxon>Eukaryota</taxon>
        <taxon>Metazoa</taxon>
        <taxon>Ecdysozoa</taxon>
        <taxon>Arthropoda</taxon>
        <taxon>Hexapoda</taxon>
        <taxon>Insecta</taxon>
        <taxon>Pterygota</taxon>
        <taxon>Neoptera</taxon>
        <taxon>Endopterygota</taxon>
        <taxon>Hymenoptera</taxon>
        <taxon>Apocrita</taxon>
        <taxon>Aculeata</taxon>
        <taxon>Formicoidea</taxon>
        <taxon>Formicidae</taxon>
        <taxon>Myrmicinae</taxon>
        <taxon>Trachymyrmex</taxon>
    </lineage>
</organism>
<sequence>MRRRFPRPPRPPRPLRVSAATGFTLTAKKRCTRDSYLFAAANTPSELLVVFSFYLIYSRLLLHVYATTLARALSPSASHPHVWHRL</sequence>
<protein>
    <submittedName>
        <fullName evidence="2">Uncharacterized protein</fullName>
    </submittedName>
</protein>
<accession>A0A195FHQ2</accession>
<proteinExistence type="predicted"/>
<keyword evidence="1" id="KW-0472">Membrane</keyword>
<evidence type="ECO:0000256" key="1">
    <source>
        <dbReference type="SAM" id="Phobius"/>
    </source>
</evidence>
<keyword evidence="1" id="KW-0812">Transmembrane</keyword>
<keyword evidence="3" id="KW-1185">Reference proteome</keyword>
<dbReference type="AlphaFoldDB" id="A0A195FHQ2"/>
<name>A0A195FHQ2_9HYME</name>
<feature type="transmembrane region" description="Helical" evidence="1">
    <location>
        <begin position="36"/>
        <end position="57"/>
    </location>
</feature>